<dbReference type="Proteomes" id="UP000316628">
    <property type="component" value="Unassembled WGS sequence"/>
</dbReference>
<keyword evidence="3" id="KW-1185">Reference proteome</keyword>
<name>A0A543J5Y5_9PSEU</name>
<comment type="caution">
    <text evidence="2">The sequence shown here is derived from an EMBL/GenBank/DDBJ whole genome shotgun (WGS) entry which is preliminary data.</text>
</comment>
<gene>
    <name evidence="2" type="ORF">FHX81_0515</name>
</gene>
<proteinExistence type="predicted"/>
<accession>A0A543J5Y5</accession>
<organism evidence="2 3">
    <name type="scientific">Saccharothrix saharensis</name>
    <dbReference type="NCBI Taxonomy" id="571190"/>
    <lineage>
        <taxon>Bacteria</taxon>
        <taxon>Bacillati</taxon>
        <taxon>Actinomycetota</taxon>
        <taxon>Actinomycetes</taxon>
        <taxon>Pseudonocardiales</taxon>
        <taxon>Pseudonocardiaceae</taxon>
        <taxon>Saccharothrix</taxon>
    </lineage>
</organism>
<dbReference type="EMBL" id="VFPP01000001">
    <property type="protein sequence ID" value="TQM78254.1"/>
    <property type="molecule type" value="Genomic_DNA"/>
</dbReference>
<dbReference type="RefSeq" id="WP_141975017.1">
    <property type="nucleotide sequence ID" value="NZ_VFPP01000001.1"/>
</dbReference>
<evidence type="ECO:0000313" key="2">
    <source>
        <dbReference type="EMBL" id="TQM78254.1"/>
    </source>
</evidence>
<sequence length="72" mass="7446">MGTVSGDVGHATVSGYRNVPDDLSQDPNRSERDAAELPIRGSHPGDHDDHDVAGQRAGVAATSGWNLAPGRA</sequence>
<protein>
    <submittedName>
        <fullName evidence="2">Uncharacterized protein</fullName>
    </submittedName>
</protein>
<feature type="region of interest" description="Disordered" evidence="1">
    <location>
        <begin position="1"/>
        <end position="72"/>
    </location>
</feature>
<feature type="compositionally biased region" description="Basic and acidic residues" evidence="1">
    <location>
        <begin position="43"/>
        <end position="53"/>
    </location>
</feature>
<dbReference type="AlphaFoldDB" id="A0A543J5Y5"/>
<reference evidence="2 3" key="1">
    <citation type="submission" date="2019-06" db="EMBL/GenBank/DDBJ databases">
        <title>Sequencing the genomes of 1000 actinobacteria strains.</title>
        <authorList>
            <person name="Klenk H.-P."/>
        </authorList>
    </citation>
    <scope>NUCLEOTIDE SEQUENCE [LARGE SCALE GENOMIC DNA]</scope>
    <source>
        <strain evidence="2 3">DSM 45456</strain>
    </source>
</reference>
<evidence type="ECO:0000256" key="1">
    <source>
        <dbReference type="SAM" id="MobiDB-lite"/>
    </source>
</evidence>
<evidence type="ECO:0000313" key="3">
    <source>
        <dbReference type="Proteomes" id="UP000316628"/>
    </source>
</evidence>